<name>A0A2K3QL99_9HYPO</name>
<comment type="caution">
    <text evidence="10">The sequence shown here is derived from an EMBL/GenBank/DDBJ whole genome shotgun (WGS) entry which is preliminary data.</text>
</comment>
<accession>A0A2K3QL99</accession>
<keyword evidence="2" id="KW-0813">Transport</keyword>
<evidence type="ECO:0000313" key="11">
    <source>
        <dbReference type="Proteomes" id="UP000236621"/>
    </source>
</evidence>
<feature type="domain" description="Amino acid permease/ SLC12A" evidence="9">
    <location>
        <begin position="49"/>
        <end position="506"/>
    </location>
</feature>
<comment type="subcellular location">
    <subcellularLocation>
        <location evidence="1">Membrane</location>
        <topology evidence="1">Multi-pass membrane protein</topology>
    </subcellularLocation>
</comment>
<keyword evidence="11" id="KW-1185">Reference proteome</keyword>
<dbReference type="Proteomes" id="UP000236621">
    <property type="component" value="Unassembled WGS sequence"/>
</dbReference>
<dbReference type="FunFam" id="1.20.1740.10:FF:000006">
    <property type="entry name" value="General amino acid permease"/>
    <property type="match status" value="1"/>
</dbReference>
<evidence type="ECO:0000313" key="10">
    <source>
        <dbReference type="EMBL" id="PNY28313.1"/>
    </source>
</evidence>
<feature type="transmembrane region" description="Helical" evidence="8">
    <location>
        <begin position="484"/>
        <end position="504"/>
    </location>
</feature>
<keyword evidence="3 8" id="KW-0812">Transmembrane</keyword>
<evidence type="ECO:0000256" key="2">
    <source>
        <dbReference type="ARBA" id="ARBA00022448"/>
    </source>
</evidence>
<evidence type="ECO:0000256" key="5">
    <source>
        <dbReference type="ARBA" id="ARBA00022989"/>
    </source>
</evidence>
<evidence type="ECO:0000256" key="6">
    <source>
        <dbReference type="ARBA" id="ARBA00023136"/>
    </source>
</evidence>
<keyword evidence="5 8" id="KW-1133">Transmembrane helix</keyword>
<evidence type="ECO:0000256" key="4">
    <source>
        <dbReference type="ARBA" id="ARBA00022970"/>
    </source>
</evidence>
<feature type="compositionally biased region" description="Basic and acidic residues" evidence="7">
    <location>
        <begin position="1"/>
        <end position="10"/>
    </location>
</feature>
<feature type="transmembrane region" description="Helical" evidence="8">
    <location>
        <begin position="131"/>
        <end position="153"/>
    </location>
</feature>
<feature type="transmembrane region" description="Helical" evidence="8">
    <location>
        <begin position="160"/>
        <end position="181"/>
    </location>
</feature>
<dbReference type="Gene3D" id="1.20.1740.10">
    <property type="entry name" value="Amino acid/polyamine transporter I"/>
    <property type="match status" value="1"/>
</dbReference>
<feature type="transmembrane region" description="Helical" evidence="8">
    <location>
        <begin position="52"/>
        <end position="71"/>
    </location>
</feature>
<dbReference type="InterPro" id="IPR004841">
    <property type="entry name" value="AA-permease/SLC12A_dom"/>
</dbReference>
<dbReference type="GO" id="GO:0015171">
    <property type="term" value="F:amino acid transmembrane transporter activity"/>
    <property type="evidence" value="ECO:0007669"/>
    <property type="project" value="TreeGrafter"/>
</dbReference>
<gene>
    <name evidence="10" type="ORF">TCAP_01770</name>
</gene>
<evidence type="ECO:0000256" key="3">
    <source>
        <dbReference type="ARBA" id="ARBA00022692"/>
    </source>
</evidence>
<keyword evidence="6 8" id="KW-0472">Membrane</keyword>
<dbReference type="STRING" id="45235.A0A2K3QL99"/>
<evidence type="ECO:0000259" key="9">
    <source>
        <dbReference type="Pfam" id="PF00324"/>
    </source>
</evidence>
<proteinExistence type="predicted"/>
<feature type="region of interest" description="Disordered" evidence="7">
    <location>
        <begin position="1"/>
        <end position="33"/>
    </location>
</feature>
<protein>
    <submittedName>
        <fullName evidence="10">Proline-specific permease</fullName>
    </submittedName>
</protein>
<dbReference type="AlphaFoldDB" id="A0A2K3QL99"/>
<feature type="transmembrane region" description="Helical" evidence="8">
    <location>
        <begin position="283"/>
        <end position="302"/>
    </location>
</feature>
<feature type="transmembrane region" description="Helical" evidence="8">
    <location>
        <begin position="451"/>
        <end position="472"/>
    </location>
</feature>
<dbReference type="Pfam" id="PF00324">
    <property type="entry name" value="AA_permease"/>
    <property type="match status" value="1"/>
</dbReference>
<feature type="transmembrane region" description="Helical" evidence="8">
    <location>
        <begin position="409"/>
        <end position="430"/>
    </location>
</feature>
<feature type="transmembrane region" description="Helical" evidence="8">
    <location>
        <begin position="322"/>
        <end position="347"/>
    </location>
</feature>
<dbReference type="PANTHER" id="PTHR43341:SF36">
    <property type="entry name" value="PROLINE-SPECIFIC PERMEASE"/>
    <property type="match status" value="1"/>
</dbReference>
<dbReference type="InterPro" id="IPR050524">
    <property type="entry name" value="APC_YAT"/>
</dbReference>
<dbReference type="GO" id="GO:0016020">
    <property type="term" value="C:membrane"/>
    <property type="evidence" value="ECO:0007669"/>
    <property type="project" value="UniProtKB-SubCell"/>
</dbReference>
<dbReference type="PIRSF" id="PIRSF006060">
    <property type="entry name" value="AA_transporter"/>
    <property type="match status" value="1"/>
</dbReference>
<dbReference type="PANTHER" id="PTHR43341">
    <property type="entry name" value="AMINO ACID PERMEASE"/>
    <property type="match status" value="1"/>
</dbReference>
<dbReference type="OrthoDB" id="3900342at2759"/>
<evidence type="ECO:0000256" key="8">
    <source>
        <dbReference type="SAM" id="Phobius"/>
    </source>
</evidence>
<dbReference type="EMBL" id="NRSZ01000279">
    <property type="protein sequence ID" value="PNY28313.1"/>
    <property type="molecule type" value="Genomic_DNA"/>
</dbReference>
<organism evidence="10 11">
    <name type="scientific">Tolypocladium capitatum</name>
    <dbReference type="NCBI Taxonomy" id="45235"/>
    <lineage>
        <taxon>Eukaryota</taxon>
        <taxon>Fungi</taxon>
        <taxon>Dikarya</taxon>
        <taxon>Ascomycota</taxon>
        <taxon>Pezizomycotina</taxon>
        <taxon>Sordariomycetes</taxon>
        <taxon>Hypocreomycetidae</taxon>
        <taxon>Hypocreales</taxon>
        <taxon>Ophiocordycipitaceae</taxon>
        <taxon>Tolypocladium</taxon>
    </lineage>
</organism>
<keyword evidence="4" id="KW-0029">Amino-acid transport</keyword>
<reference evidence="10 11" key="1">
    <citation type="submission" date="2017-08" db="EMBL/GenBank/DDBJ databases">
        <title>Harnessing the power of phylogenomics to disentangle the directionality and signatures of interkingdom host jumping in the parasitic fungal genus Tolypocladium.</title>
        <authorList>
            <person name="Quandt C.A."/>
            <person name="Patterson W."/>
            <person name="Spatafora J.W."/>
        </authorList>
    </citation>
    <scope>NUCLEOTIDE SEQUENCE [LARGE SCALE GENOMIC DNA]</scope>
    <source>
        <strain evidence="10 11">CBS 113982</strain>
    </source>
</reference>
<feature type="transmembrane region" description="Helical" evidence="8">
    <location>
        <begin position="187"/>
        <end position="208"/>
    </location>
</feature>
<evidence type="ECO:0000256" key="1">
    <source>
        <dbReference type="ARBA" id="ARBA00004141"/>
    </source>
</evidence>
<evidence type="ECO:0000256" key="7">
    <source>
        <dbReference type="SAM" id="MobiDB-lite"/>
    </source>
</evidence>
<sequence length="548" mass="60305">MKQYTEKEGGRASQDGYGLDPEASQPASGSEVNLAEQHDQLERGLKSRHIQFLALGGAIGTGLFVGSGSILASTGPAPLFMAYLSMMLIVWNIMNNLAEMVVYLPMRGITVPYFVGRFVDPSLAFAAGWNYWYAYAMLVGAEATAAGIVIDYWKPPVHIAVWIAIVLVVMLLLNIIAVSFFGEAEFWFASIKLITICGLIILGIVLFFGGGPDQHGVLGFHYWSTPGSFKPYKADGNAGRFLGYWHAFVSAGFAFITSPELIAIAAGETVAPRRNIPKAARRFVWRLAVFYGISSLIIGILVPYDNDKLLGASNASASPFVIGIQLAGIPVLNNIINAAILTSAWSAGNSFLYSGSRVLYSMALNGQAPKCFRLTNRGGVPYVAVLFTWAFGLLAFMNVSNSGSTVFGWFSNISTISGFIAWIVVMITYLRFRRAMIYHNMLHILPYRTPLQPYATYVTLVMVSLLTLTNGFQTFVPFSAKDFVAAYITIPVFFVLYAGHKIVFRTPWCIPVEQVDCISGKKEMDELEAMDVERVPKNWAQKAWYWIA</sequence>
<feature type="transmembrane region" description="Helical" evidence="8">
    <location>
        <begin position="379"/>
        <end position="397"/>
    </location>
</feature>